<evidence type="ECO:0000313" key="2">
    <source>
        <dbReference type="EMBL" id="CAG9135703.1"/>
    </source>
</evidence>
<reference evidence="2" key="1">
    <citation type="submission" date="2020-11" db="EMBL/GenBank/DDBJ databases">
        <authorList>
            <person name="Whiteford S."/>
        </authorList>
    </citation>
    <scope>NUCLEOTIDE SEQUENCE</scope>
</reference>
<accession>A0A8S4G3N1</accession>
<dbReference type="PANTHER" id="PTHR11012:SF57">
    <property type="entry name" value="LD10016P"/>
    <property type="match status" value="1"/>
</dbReference>
<dbReference type="Gene3D" id="3.90.1200.10">
    <property type="match status" value="1"/>
</dbReference>
<dbReference type="EMBL" id="CAJHNJ030000110">
    <property type="protein sequence ID" value="CAG9135703.1"/>
    <property type="molecule type" value="Genomic_DNA"/>
</dbReference>
<feature type="domain" description="CHK kinase-like" evidence="1">
    <location>
        <begin position="137"/>
        <end position="332"/>
    </location>
</feature>
<dbReference type="SMART" id="SM00587">
    <property type="entry name" value="CHK"/>
    <property type="match status" value="1"/>
</dbReference>
<evidence type="ECO:0000313" key="3">
    <source>
        <dbReference type="Proteomes" id="UP000653454"/>
    </source>
</evidence>
<name>A0A8S4G3N1_PLUXY</name>
<protein>
    <submittedName>
        <fullName evidence="2">(diamondback moth) hypothetical protein</fullName>
    </submittedName>
</protein>
<dbReference type="InterPro" id="IPR004119">
    <property type="entry name" value="EcKL"/>
</dbReference>
<dbReference type="Proteomes" id="UP000653454">
    <property type="component" value="Unassembled WGS sequence"/>
</dbReference>
<dbReference type="AlphaFoldDB" id="A0A8S4G3N1"/>
<dbReference type="Pfam" id="PF02958">
    <property type="entry name" value="EcKL"/>
    <property type="match status" value="1"/>
</dbReference>
<gene>
    <name evidence="2" type="ORF">PLXY2_LOCUS13948</name>
</gene>
<organism evidence="2 3">
    <name type="scientific">Plutella xylostella</name>
    <name type="common">Diamondback moth</name>
    <name type="synonym">Plutella maculipennis</name>
    <dbReference type="NCBI Taxonomy" id="51655"/>
    <lineage>
        <taxon>Eukaryota</taxon>
        <taxon>Metazoa</taxon>
        <taxon>Ecdysozoa</taxon>
        <taxon>Arthropoda</taxon>
        <taxon>Hexapoda</taxon>
        <taxon>Insecta</taxon>
        <taxon>Pterygota</taxon>
        <taxon>Neoptera</taxon>
        <taxon>Endopterygota</taxon>
        <taxon>Lepidoptera</taxon>
        <taxon>Glossata</taxon>
        <taxon>Ditrysia</taxon>
        <taxon>Yponomeutoidea</taxon>
        <taxon>Plutellidae</taxon>
        <taxon>Plutella</taxon>
    </lineage>
</organism>
<dbReference type="PANTHER" id="PTHR11012">
    <property type="entry name" value="PROTEIN KINASE-LIKE DOMAIN-CONTAINING"/>
    <property type="match status" value="1"/>
</dbReference>
<sequence length="420" mass="49465">MEHNTSLLQVSTCLTNERLSQALTDWFKEDCQFTHWKYVSDTGKGDSYLSEVIRIRIFGKNLKDETKHVQVILKNIPKNECRRLTYRSHEFFKNEIIFYTEVLPALIKFQSTKTLKEPFDNYPRIFASYADGVNDYIILEDASLYDFGSALRQEGIDIEHCRITFKTFAKFHAMSFAMKDQEPEEFQRISNLVFETYYHERLWSWYQRFWARICGIAINAVETEYPNSIYVDKIKEFAVPERYQDMIKAACHTKETGVISHGDSWTNNFLYKYDGEKPIDTKMIDFQLTRCASPVLDVCFFIYACTSQELRLKHYEDLMKYYYDVLSSQIDEMGSDSTKVYSWEKFREEIKKYSYFGLAFSFESTPMIVLEPEDAPDMNALTGDKALNIDDFWQIGNFKTKEGRLREANNVVHCVDNGFI</sequence>
<comment type="caution">
    <text evidence="2">The sequence shown here is derived from an EMBL/GenBank/DDBJ whole genome shotgun (WGS) entry which is preliminary data.</text>
</comment>
<keyword evidence="3" id="KW-1185">Reference proteome</keyword>
<dbReference type="InterPro" id="IPR011009">
    <property type="entry name" value="Kinase-like_dom_sf"/>
</dbReference>
<proteinExistence type="predicted"/>
<dbReference type="SUPFAM" id="SSF56112">
    <property type="entry name" value="Protein kinase-like (PK-like)"/>
    <property type="match status" value="1"/>
</dbReference>
<evidence type="ECO:0000259" key="1">
    <source>
        <dbReference type="SMART" id="SM00587"/>
    </source>
</evidence>
<dbReference type="InterPro" id="IPR015897">
    <property type="entry name" value="CHK_kinase-like"/>
</dbReference>